<gene>
    <name evidence="1" type="ORF">ARY78_16145</name>
</gene>
<evidence type="ECO:0000313" key="2">
    <source>
        <dbReference type="Proteomes" id="UP000365297"/>
    </source>
</evidence>
<dbReference type="InterPro" id="IPR025586">
    <property type="entry name" value="PcfJ"/>
</dbReference>
<dbReference type="Pfam" id="PF14284">
    <property type="entry name" value="PcfJ"/>
    <property type="match status" value="1"/>
</dbReference>
<evidence type="ECO:0000313" key="1">
    <source>
        <dbReference type="EMBL" id="EAC5551945.1"/>
    </source>
</evidence>
<name>A0A9Q4L7D9_LISMN</name>
<accession>A0A9Q4L7D9</accession>
<sequence>MILVKGHSQETSLRTLFQLLKKQKPIASYCITENLKAKLFPIMCDEFDLSNDLPDDLSPFMLLCDQNKFIYPEESKLVDCLSDCIDFLRNTELPIQSVKMKEVTEKQFILKISYREGISQNTGEAYELIEVSLGKVGEVKWQSSAYTPTAKLNVHMKTLKKQFLIGKTTANVGLFIQYESGKTIPLPFKNPITFGYPIFDTFIEGNKFLEEMAMETCDLPFTWNEIFKAYNKRDFFQKKYPNQIFKKNTNKYSAGCIYALMKIKPFLSDNAFRKFEAFCFDKQLGSDVFFAAKNNDFIAHLLLTYWKWKLNLDEEKEEDVYYYILDIVTMSKKLKEPVELNVRSLNGLFGYHDDLVRKQNQMRTKKMNKKYIFTESFKPLVEYLGSLKEYTIIHDELMLFDEGLEMQHCVYSYHDEIINGNCLIYQYKNNGDRYTIQVTIRNKKYFVAQVYGKCNSAPSKDLVQKINLDISKIKFNTKNKIYV</sequence>
<protein>
    <submittedName>
        <fullName evidence="1">Uncharacterized protein</fullName>
    </submittedName>
</protein>
<proteinExistence type="predicted"/>
<organism evidence="1 2">
    <name type="scientific">Listeria monocytogenes</name>
    <dbReference type="NCBI Taxonomy" id="1639"/>
    <lineage>
        <taxon>Bacteria</taxon>
        <taxon>Bacillati</taxon>
        <taxon>Bacillota</taxon>
        <taxon>Bacilli</taxon>
        <taxon>Bacillales</taxon>
        <taxon>Listeriaceae</taxon>
        <taxon>Listeria</taxon>
    </lineage>
</organism>
<dbReference type="AlphaFoldDB" id="A0A9Q4L7D9"/>
<comment type="caution">
    <text evidence="1">The sequence shown here is derived from an EMBL/GenBank/DDBJ whole genome shotgun (WGS) entry which is preliminary data.</text>
</comment>
<dbReference type="EMBL" id="AAAIXK010000012">
    <property type="protein sequence ID" value="EAC5551945.1"/>
    <property type="molecule type" value="Genomic_DNA"/>
</dbReference>
<dbReference type="Proteomes" id="UP000365297">
    <property type="component" value="Unassembled WGS sequence"/>
</dbReference>
<reference evidence="1 2" key="1">
    <citation type="submission" date="2018-06" db="EMBL/GenBank/DDBJ databases">
        <authorList>
            <consortium name="GenomeTrakr: Next Generation Sequencing Network for Food Pathogen Tracability"/>
        </authorList>
    </citation>
    <scope>NUCLEOTIDE SEQUENCE [LARGE SCALE GENOMIC DNA]</scope>
    <source>
        <strain evidence="1 2">FDA00007096</strain>
    </source>
</reference>